<keyword evidence="5 6" id="KW-0560">Oxidoreductase</keyword>
<comment type="cofactor">
    <cofactor evidence="1 6">
        <name>FAD</name>
        <dbReference type="ChEBI" id="CHEBI:57692"/>
    </cofactor>
</comment>
<evidence type="ECO:0000256" key="1">
    <source>
        <dbReference type="ARBA" id="ARBA00001974"/>
    </source>
</evidence>
<evidence type="ECO:0000256" key="3">
    <source>
        <dbReference type="ARBA" id="ARBA00022630"/>
    </source>
</evidence>
<feature type="domain" description="Acyl-CoA dehydrogenase/oxidase C-terminal" evidence="7">
    <location>
        <begin position="288"/>
        <end position="455"/>
    </location>
</feature>
<evidence type="ECO:0000259" key="8">
    <source>
        <dbReference type="Pfam" id="PF02770"/>
    </source>
</evidence>
<evidence type="ECO:0000259" key="9">
    <source>
        <dbReference type="Pfam" id="PF12806"/>
    </source>
</evidence>
<keyword evidence="4 6" id="KW-0274">FAD</keyword>
<proteinExistence type="inferred from homology"/>
<dbReference type="InterPro" id="IPR009100">
    <property type="entry name" value="AcylCoA_DH/oxidase_NM_dom_sf"/>
</dbReference>
<comment type="similarity">
    <text evidence="2 6">Belongs to the acyl-CoA dehydrogenase family.</text>
</comment>
<keyword evidence="3 6" id="KW-0285">Flavoprotein</keyword>
<gene>
    <name evidence="10" type="ORF">IU449_00380</name>
</gene>
<dbReference type="Gene3D" id="1.20.140.10">
    <property type="entry name" value="Butyryl-CoA Dehydrogenase, subunit A, domain 3"/>
    <property type="match status" value="1"/>
</dbReference>
<evidence type="ECO:0000256" key="2">
    <source>
        <dbReference type="ARBA" id="ARBA00009347"/>
    </source>
</evidence>
<dbReference type="InterPro" id="IPR006091">
    <property type="entry name" value="Acyl-CoA_Oxase/DH_mid-dom"/>
</dbReference>
<organism evidence="10 11">
    <name type="scientific">Nocardia higoensis</name>
    <dbReference type="NCBI Taxonomy" id="228599"/>
    <lineage>
        <taxon>Bacteria</taxon>
        <taxon>Bacillati</taxon>
        <taxon>Actinomycetota</taxon>
        <taxon>Actinomycetes</taxon>
        <taxon>Mycobacteriales</taxon>
        <taxon>Nocardiaceae</taxon>
        <taxon>Nocardia</taxon>
    </lineage>
</organism>
<dbReference type="EMBL" id="JADLQN010000001">
    <property type="protein sequence ID" value="MBF6353018.1"/>
    <property type="molecule type" value="Genomic_DNA"/>
</dbReference>
<reference evidence="10 11" key="1">
    <citation type="submission" date="2020-10" db="EMBL/GenBank/DDBJ databases">
        <title>Identification of Nocardia species via Next-generation sequencing and recognition of intraspecies genetic diversity.</title>
        <authorList>
            <person name="Li P."/>
            <person name="Li P."/>
            <person name="Lu B."/>
        </authorList>
    </citation>
    <scope>NUCLEOTIDE SEQUENCE [LARGE SCALE GENOMIC DNA]</scope>
    <source>
        <strain evidence="10 11">BJ06-0143</strain>
    </source>
</reference>
<protein>
    <submittedName>
        <fullName evidence="10">Acyl-CoA dehydrogenase</fullName>
    </submittedName>
</protein>
<dbReference type="SUPFAM" id="SSF56645">
    <property type="entry name" value="Acyl-CoA dehydrogenase NM domain-like"/>
    <property type="match status" value="1"/>
</dbReference>
<name>A0ABS0D3E3_9NOCA</name>
<dbReference type="RefSeq" id="WP_194999986.1">
    <property type="nucleotide sequence ID" value="NZ_JADLQN010000001.1"/>
</dbReference>
<dbReference type="Pfam" id="PF00441">
    <property type="entry name" value="Acyl-CoA_dh_1"/>
    <property type="match status" value="1"/>
</dbReference>
<evidence type="ECO:0000256" key="4">
    <source>
        <dbReference type="ARBA" id="ARBA00022827"/>
    </source>
</evidence>
<evidence type="ECO:0000256" key="5">
    <source>
        <dbReference type="ARBA" id="ARBA00023002"/>
    </source>
</evidence>
<comment type="caution">
    <text evidence="10">The sequence shown here is derived from an EMBL/GenBank/DDBJ whole genome shotgun (WGS) entry which is preliminary data.</text>
</comment>
<dbReference type="Proteomes" id="UP000707731">
    <property type="component" value="Unassembled WGS sequence"/>
</dbReference>
<dbReference type="Gene3D" id="2.40.110.20">
    <property type="match status" value="1"/>
</dbReference>
<dbReference type="Pfam" id="PF12806">
    <property type="entry name" value="Acyl-CoA_dh_C"/>
    <property type="match status" value="1"/>
</dbReference>
<dbReference type="InterPro" id="IPR009075">
    <property type="entry name" value="AcylCo_DH/oxidase_C"/>
</dbReference>
<evidence type="ECO:0000259" key="7">
    <source>
        <dbReference type="Pfam" id="PF00441"/>
    </source>
</evidence>
<evidence type="ECO:0000313" key="10">
    <source>
        <dbReference type="EMBL" id="MBF6353018.1"/>
    </source>
</evidence>
<keyword evidence="11" id="KW-1185">Reference proteome</keyword>
<dbReference type="InterPro" id="IPR052166">
    <property type="entry name" value="Diverse_Acyl-CoA_DH"/>
</dbReference>
<dbReference type="Pfam" id="PF02770">
    <property type="entry name" value="Acyl-CoA_dh_M"/>
    <property type="match status" value="1"/>
</dbReference>
<accession>A0ABS0D3E3</accession>
<dbReference type="PANTHER" id="PTHR42803:SF1">
    <property type="entry name" value="BROAD-SPECIFICITY LINEAR ACYL-COA DEHYDROGENASE FADE5"/>
    <property type="match status" value="1"/>
</dbReference>
<feature type="domain" description="Acyl-CoA oxidase/dehydrogenase middle" evidence="8">
    <location>
        <begin position="162"/>
        <end position="271"/>
    </location>
</feature>
<dbReference type="InterPro" id="IPR025878">
    <property type="entry name" value="Acyl-CoA_dh-like_C_dom"/>
</dbReference>
<feature type="domain" description="Acetyl-CoA dehydrogenase-like C-terminal" evidence="9">
    <location>
        <begin position="474"/>
        <end position="606"/>
    </location>
</feature>
<dbReference type="SUPFAM" id="SSF47203">
    <property type="entry name" value="Acyl-CoA dehydrogenase C-terminal domain-like"/>
    <property type="match status" value="1"/>
</dbReference>
<sequence length="610" mass="65479">MTHYRADVRDIEFNLFEVLGLDKLLDNGAYGDLDAQTAKTILAEVARLAEGPVAASFVAADRDPVRFLPDQHTIEVPQALRRTVEAVHEAGWSALGVPSDIGGITAPAALMWATQEMIATANPAAMFFHMGPPMHAVLSTEGTPEQKRWAEYAFANRWGGTMVLTEPEAGSDVGSGSTKAIQQPDGTWHLEGVKRFISGGDVGDTAENILHLVLARPEGAAPGTKGLSLFVVPRVLFDSDTFELGERNGVYVTGVEHKMGLKSSPTCELSFGLGDRPAVGYLVGGVHNGIAQMFKIIENARMMVGTKSAGALSAGYKVALDYAKNRVQGADMTRLADKSAPRVTIIHHPDVRRGLMRQKAYAEGMRALYLYAAAFLDSEVAAHSFGIDAALAARVNDLLLPIVKATCSERAYEVLTESLQTLGGSGYLQDYPVEQYIRDVKIDSLYEGTTAIQAQDFLFRKIIRDGGVAFGYVTDRIRDFVAASSDTRLSAEYRRLDQALADVDAMSTALTAHVTAAMSAPESIYTVGLGSVRFLLAVGDLVIGWRLLENAQLALRALDTGASASDGDFYEGKVAAARFFAANALPLLSGVRIVLDGLDPAIMSLPESVF</sequence>
<dbReference type="InterPro" id="IPR036250">
    <property type="entry name" value="AcylCo_DH-like_C"/>
</dbReference>
<dbReference type="PANTHER" id="PTHR42803">
    <property type="entry name" value="ACYL-COA DEHYDROGENASE"/>
    <property type="match status" value="1"/>
</dbReference>
<evidence type="ECO:0000256" key="6">
    <source>
        <dbReference type="RuleBase" id="RU362125"/>
    </source>
</evidence>
<evidence type="ECO:0000313" key="11">
    <source>
        <dbReference type="Proteomes" id="UP000707731"/>
    </source>
</evidence>